<dbReference type="AlphaFoldDB" id="A0A0N0U3T8"/>
<keyword evidence="2" id="KW-1185">Reference proteome</keyword>
<evidence type="ECO:0000313" key="1">
    <source>
        <dbReference type="EMBL" id="KOX69632.1"/>
    </source>
</evidence>
<sequence length="101" mass="11499">MELEKEGTKNLVLSRNKCTESGEKEIEEIISSSCSLPDEARAKTFNSINGRVNKRLTYYYTNIYFRFQVQESLGEVVIRLTVASSHVYLHVEKTGLVAFSC</sequence>
<accession>A0A0N0U3T8</accession>
<protein>
    <submittedName>
        <fullName evidence="1">Uncharacterized protein</fullName>
    </submittedName>
</protein>
<evidence type="ECO:0000313" key="2">
    <source>
        <dbReference type="Proteomes" id="UP000053105"/>
    </source>
</evidence>
<reference evidence="1 2" key="1">
    <citation type="submission" date="2015-07" db="EMBL/GenBank/DDBJ databases">
        <title>The genome of Melipona quadrifasciata.</title>
        <authorList>
            <person name="Pan H."/>
            <person name="Kapheim K."/>
        </authorList>
    </citation>
    <scope>NUCLEOTIDE SEQUENCE [LARGE SCALE GENOMIC DNA]</scope>
    <source>
        <strain evidence="1">0111107301</strain>
        <tissue evidence="1">Whole body</tissue>
    </source>
</reference>
<dbReference type="Proteomes" id="UP000053105">
    <property type="component" value="Unassembled WGS sequence"/>
</dbReference>
<organism evidence="1 2">
    <name type="scientific">Melipona quadrifasciata</name>
    <dbReference type="NCBI Taxonomy" id="166423"/>
    <lineage>
        <taxon>Eukaryota</taxon>
        <taxon>Metazoa</taxon>
        <taxon>Ecdysozoa</taxon>
        <taxon>Arthropoda</taxon>
        <taxon>Hexapoda</taxon>
        <taxon>Insecta</taxon>
        <taxon>Pterygota</taxon>
        <taxon>Neoptera</taxon>
        <taxon>Endopterygota</taxon>
        <taxon>Hymenoptera</taxon>
        <taxon>Apocrita</taxon>
        <taxon>Aculeata</taxon>
        <taxon>Apoidea</taxon>
        <taxon>Anthophila</taxon>
        <taxon>Apidae</taxon>
        <taxon>Melipona</taxon>
    </lineage>
</organism>
<name>A0A0N0U3T8_9HYME</name>
<gene>
    <name evidence="1" type="ORF">WN51_05187</name>
</gene>
<proteinExistence type="predicted"/>
<dbReference type="EMBL" id="KQ435885">
    <property type="protein sequence ID" value="KOX69632.1"/>
    <property type="molecule type" value="Genomic_DNA"/>
</dbReference>